<reference evidence="1 2" key="1">
    <citation type="journal article" date="2016" name="Mol. Biol. Evol.">
        <title>Comparative Genomics of Early-Diverging Mushroom-Forming Fungi Provides Insights into the Origins of Lignocellulose Decay Capabilities.</title>
        <authorList>
            <person name="Nagy L.G."/>
            <person name="Riley R."/>
            <person name="Tritt A."/>
            <person name="Adam C."/>
            <person name="Daum C."/>
            <person name="Floudas D."/>
            <person name="Sun H."/>
            <person name="Yadav J.S."/>
            <person name="Pangilinan J."/>
            <person name="Larsson K.H."/>
            <person name="Matsuura K."/>
            <person name="Barry K."/>
            <person name="Labutti K."/>
            <person name="Kuo R."/>
            <person name="Ohm R.A."/>
            <person name="Bhattacharya S.S."/>
            <person name="Shirouzu T."/>
            <person name="Yoshinaga Y."/>
            <person name="Martin F.M."/>
            <person name="Grigoriev I.V."/>
            <person name="Hibbett D.S."/>
        </authorList>
    </citation>
    <scope>NUCLEOTIDE SEQUENCE [LARGE SCALE GENOMIC DNA]</scope>
    <source>
        <strain evidence="1 2">HHB12029</strain>
    </source>
</reference>
<dbReference type="InterPro" id="IPR036322">
    <property type="entry name" value="WD40_repeat_dom_sf"/>
</dbReference>
<sequence length="342" mass="36517">MLMGTAGEPLHGPAPFTALAMSGELIAAGSEDGSVRLYRVPETRVHKAIRALGDEVSSLAFVPASDVIWIASGQHIYAFDIKTEKLVLKREDATIQKRVLNDDENVLNEIALSKTHLAFTCDDGRIGTYEFSTQEVKFLKPQHKSVSSPLAFIPNRPRELVSGGYDCTLLHTDFLLGSFLSSLDLSGGASPVDTGAVPPFIHSLDVSPDGHIVCGLADGRVWIGSGGVKGPGKKKKWDGLDEQQGAFHTVATGPVVGLAFRDESSVFMSSLNGVLKLVAVTQSQTDGTTVTIPWSAQTTKVAKVNTLAYDTATHQLVIAGITLDGKGALETWTFENMQQRAG</sequence>
<dbReference type="InterPro" id="IPR001680">
    <property type="entry name" value="WD40_rpt"/>
</dbReference>
<name>A0A165G7S5_EXIGL</name>
<dbReference type="Proteomes" id="UP000077266">
    <property type="component" value="Unassembled WGS sequence"/>
</dbReference>
<dbReference type="EMBL" id="KV426056">
    <property type="protein sequence ID" value="KZV90106.1"/>
    <property type="molecule type" value="Genomic_DNA"/>
</dbReference>
<dbReference type="SUPFAM" id="SSF50978">
    <property type="entry name" value="WD40 repeat-like"/>
    <property type="match status" value="1"/>
</dbReference>
<evidence type="ECO:0000313" key="1">
    <source>
        <dbReference type="EMBL" id="KZV90106.1"/>
    </source>
</evidence>
<dbReference type="InterPro" id="IPR042453">
    <property type="entry name" value="WDR53"/>
</dbReference>
<dbReference type="Gene3D" id="2.130.10.10">
    <property type="entry name" value="YVTN repeat-like/Quinoprotein amine dehydrogenase"/>
    <property type="match status" value="1"/>
</dbReference>
<evidence type="ECO:0000313" key="2">
    <source>
        <dbReference type="Proteomes" id="UP000077266"/>
    </source>
</evidence>
<dbReference type="InterPro" id="IPR015943">
    <property type="entry name" value="WD40/YVTN_repeat-like_dom_sf"/>
</dbReference>
<dbReference type="STRING" id="1314781.A0A165G7S5"/>
<dbReference type="SMART" id="SM00320">
    <property type="entry name" value="WD40"/>
    <property type="match status" value="4"/>
</dbReference>
<protein>
    <submittedName>
        <fullName evidence="1">WD40 repeat-like protein</fullName>
    </submittedName>
</protein>
<dbReference type="Pfam" id="PF00400">
    <property type="entry name" value="WD40"/>
    <property type="match status" value="1"/>
</dbReference>
<dbReference type="OrthoDB" id="2161379at2759"/>
<gene>
    <name evidence="1" type="ORF">EXIGLDRAFT_838048</name>
</gene>
<accession>A0A165G7S5</accession>
<dbReference type="PANTHER" id="PTHR44666">
    <property type="entry name" value="WD REPEAT-CONTAINING PROTEIN 53"/>
    <property type="match status" value="1"/>
</dbReference>
<organism evidence="1 2">
    <name type="scientific">Exidia glandulosa HHB12029</name>
    <dbReference type="NCBI Taxonomy" id="1314781"/>
    <lineage>
        <taxon>Eukaryota</taxon>
        <taxon>Fungi</taxon>
        <taxon>Dikarya</taxon>
        <taxon>Basidiomycota</taxon>
        <taxon>Agaricomycotina</taxon>
        <taxon>Agaricomycetes</taxon>
        <taxon>Auriculariales</taxon>
        <taxon>Exidiaceae</taxon>
        <taxon>Exidia</taxon>
    </lineage>
</organism>
<proteinExistence type="predicted"/>
<dbReference type="InParanoid" id="A0A165G7S5"/>
<dbReference type="PANTHER" id="PTHR44666:SF1">
    <property type="entry name" value="WD REPEAT-CONTAINING PROTEIN 53"/>
    <property type="match status" value="1"/>
</dbReference>
<dbReference type="AlphaFoldDB" id="A0A165G7S5"/>
<keyword evidence="2" id="KW-1185">Reference proteome</keyword>